<comment type="caution">
    <text evidence="2">The sequence shown here is derived from an EMBL/GenBank/DDBJ whole genome shotgun (WGS) entry which is preliminary data.</text>
</comment>
<accession>A0ABU3WX72</accession>
<sequence length="110" mass="12340">MSLQPPVRNRVTCGTNSGYHIHRRNGQKACDDCRAAHTDYQRRTAVVKRSKKLIDNGVTVPAITFAELYLAAPVPLQDRIDRHLGTDLVDALIKAHDDYIDMVQKARSLS</sequence>
<evidence type="ECO:0000313" key="3">
    <source>
        <dbReference type="Proteomes" id="UP001275440"/>
    </source>
</evidence>
<organism evidence="2 3">
    <name type="scientific">Rhodococcus zopfii</name>
    <dbReference type="NCBI Taxonomy" id="43772"/>
    <lineage>
        <taxon>Bacteria</taxon>
        <taxon>Bacillati</taxon>
        <taxon>Actinomycetota</taxon>
        <taxon>Actinomycetes</taxon>
        <taxon>Mycobacteriales</taxon>
        <taxon>Nocardiaceae</taxon>
        <taxon>Rhodococcus</taxon>
    </lineage>
</organism>
<name>A0ABU3WX72_9NOCA</name>
<dbReference type="Proteomes" id="UP001275440">
    <property type="component" value="Unassembled WGS sequence"/>
</dbReference>
<proteinExistence type="predicted"/>
<keyword evidence="3" id="KW-1185">Reference proteome</keyword>
<dbReference type="EMBL" id="WBMO01000005">
    <property type="protein sequence ID" value="MDV2478585.1"/>
    <property type="molecule type" value="Genomic_DNA"/>
</dbReference>
<dbReference type="EMBL" id="WBMO01000001">
    <property type="protein sequence ID" value="MDV2474208.1"/>
    <property type="molecule type" value="Genomic_DNA"/>
</dbReference>
<evidence type="ECO:0000313" key="1">
    <source>
        <dbReference type="EMBL" id="MDV2474208.1"/>
    </source>
</evidence>
<evidence type="ECO:0000313" key="2">
    <source>
        <dbReference type="EMBL" id="MDV2478585.1"/>
    </source>
</evidence>
<protein>
    <submittedName>
        <fullName evidence="2">Uncharacterized protein</fullName>
    </submittedName>
</protein>
<reference evidence="2 3" key="1">
    <citation type="submission" date="2019-10" db="EMBL/GenBank/DDBJ databases">
        <title>Draft Genome Assembly of Rhodococcus zopfii DSM44189.</title>
        <authorList>
            <person name="Sutton J.M."/>
            <person name="Akob D.M."/>
            <person name="Bushman T.J."/>
        </authorList>
    </citation>
    <scope>NUCLEOTIDE SEQUENCE [LARGE SCALE GENOMIC DNA]</scope>
    <source>
        <strain evidence="2 3">DSM 44189</strain>
    </source>
</reference>
<gene>
    <name evidence="1" type="ORF">F8M49_00180</name>
    <name evidence="2" type="ORF">F8M49_29945</name>
</gene>